<proteinExistence type="predicted"/>
<dbReference type="SMART" id="SM00418">
    <property type="entry name" value="HTH_ARSR"/>
    <property type="match status" value="1"/>
</dbReference>
<evidence type="ECO:0000256" key="2">
    <source>
        <dbReference type="ARBA" id="ARBA00023125"/>
    </source>
</evidence>
<sequence>MESQNCCGDAADATDRPEPGCCTVEHALSERELAADVETLATLGNDTRYEALRLIADANVEVCVCELEPALGVSQGAVSQALSRLFSAGLVDRRKDGRWRYYSATERAERLLDVLDVTRGPDHE</sequence>
<dbReference type="EMBL" id="WUUU01000063">
    <property type="protein sequence ID" value="MXR20785.1"/>
    <property type="molecule type" value="Genomic_DNA"/>
</dbReference>
<evidence type="ECO:0000313" key="5">
    <source>
        <dbReference type="EMBL" id="MXR20785.1"/>
    </source>
</evidence>
<protein>
    <submittedName>
        <fullName evidence="5">Metalloregulator ArsR/SmtB family transcription factor</fullName>
    </submittedName>
</protein>
<dbReference type="PRINTS" id="PR00778">
    <property type="entry name" value="HTHARSR"/>
</dbReference>
<dbReference type="InterPro" id="IPR036388">
    <property type="entry name" value="WH-like_DNA-bd_sf"/>
</dbReference>
<dbReference type="InterPro" id="IPR011991">
    <property type="entry name" value="ArsR-like_HTH"/>
</dbReference>
<evidence type="ECO:0000259" key="4">
    <source>
        <dbReference type="PROSITE" id="PS50987"/>
    </source>
</evidence>
<dbReference type="PANTHER" id="PTHR43132:SF2">
    <property type="entry name" value="ARSENICAL RESISTANCE OPERON REPRESSOR ARSR-RELATED"/>
    <property type="match status" value="1"/>
</dbReference>
<dbReference type="SUPFAM" id="SSF46785">
    <property type="entry name" value="Winged helix' DNA-binding domain"/>
    <property type="match status" value="1"/>
</dbReference>
<accession>A0A6B0SGC1</accession>
<dbReference type="Pfam" id="PF01022">
    <property type="entry name" value="HTH_5"/>
    <property type="match status" value="1"/>
</dbReference>
<evidence type="ECO:0000313" key="6">
    <source>
        <dbReference type="Proteomes" id="UP000471521"/>
    </source>
</evidence>
<gene>
    <name evidence="5" type="ORF">GRX66_09290</name>
</gene>
<dbReference type="RefSeq" id="WP_159526308.1">
    <property type="nucleotide sequence ID" value="NZ_WUUU01000063.1"/>
</dbReference>
<dbReference type="GO" id="GO:0003700">
    <property type="term" value="F:DNA-binding transcription factor activity"/>
    <property type="evidence" value="ECO:0007669"/>
    <property type="project" value="InterPro"/>
</dbReference>
<keyword evidence="1" id="KW-0805">Transcription regulation</keyword>
<comment type="caution">
    <text evidence="5">The sequence shown here is derived from an EMBL/GenBank/DDBJ whole genome shotgun (WGS) entry which is preliminary data.</text>
</comment>
<feature type="domain" description="HTH arsR-type" evidence="4">
    <location>
        <begin position="28"/>
        <end position="124"/>
    </location>
</feature>
<keyword evidence="6" id="KW-1185">Reference proteome</keyword>
<keyword evidence="3" id="KW-0804">Transcription</keyword>
<evidence type="ECO:0000256" key="1">
    <source>
        <dbReference type="ARBA" id="ARBA00023015"/>
    </source>
</evidence>
<dbReference type="InterPro" id="IPR051011">
    <property type="entry name" value="Metal_resp_trans_reg"/>
</dbReference>
<dbReference type="Proteomes" id="UP000471521">
    <property type="component" value="Unassembled WGS sequence"/>
</dbReference>
<dbReference type="Gene3D" id="1.10.10.10">
    <property type="entry name" value="Winged helix-like DNA-binding domain superfamily/Winged helix DNA-binding domain"/>
    <property type="match status" value="1"/>
</dbReference>
<dbReference type="InterPro" id="IPR036390">
    <property type="entry name" value="WH_DNA-bd_sf"/>
</dbReference>
<reference evidence="5 6" key="1">
    <citation type="submission" date="2019-12" db="EMBL/GenBank/DDBJ databases">
        <title>Isolation and characterization of three novel carbon monoxide-oxidizing members of Halobacteria from salione crusts and soils.</title>
        <authorList>
            <person name="Myers M.R."/>
            <person name="King G.M."/>
        </authorList>
    </citation>
    <scope>NUCLEOTIDE SEQUENCE [LARGE SCALE GENOMIC DNA]</scope>
    <source>
        <strain evidence="5 6">PCN9</strain>
    </source>
</reference>
<organism evidence="5 6">
    <name type="scientific">Halobacterium bonnevillei</name>
    <dbReference type="NCBI Taxonomy" id="2692200"/>
    <lineage>
        <taxon>Archaea</taxon>
        <taxon>Methanobacteriati</taxon>
        <taxon>Methanobacteriota</taxon>
        <taxon>Stenosarchaea group</taxon>
        <taxon>Halobacteria</taxon>
        <taxon>Halobacteriales</taxon>
        <taxon>Halobacteriaceae</taxon>
        <taxon>Halobacterium</taxon>
    </lineage>
</organism>
<dbReference type="InterPro" id="IPR001845">
    <property type="entry name" value="HTH_ArsR_DNA-bd_dom"/>
</dbReference>
<dbReference type="PANTHER" id="PTHR43132">
    <property type="entry name" value="ARSENICAL RESISTANCE OPERON REPRESSOR ARSR-RELATED"/>
    <property type="match status" value="1"/>
</dbReference>
<dbReference type="AlphaFoldDB" id="A0A6B0SGC1"/>
<keyword evidence="2" id="KW-0238">DNA-binding</keyword>
<dbReference type="NCBIfam" id="NF033788">
    <property type="entry name" value="HTH_metalloreg"/>
    <property type="match status" value="1"/>
</dbReference>
<dbReference type="PROSITE" id="PS50987">
    <property type="entry name" value="HTH_ARSR_2"/>
    <property type="match status" value="1"/>
</dbReference>
<evidence type="ECO:0000256" key="3">
    <source>
        <dbReference type="ARBA" id="ARBA00023163"/>
    </source>
</evidence>
<dbReference type="OrthoDB" id="46231at2157"/>
<dbReference type="CDD" id="cd00090">
    <property type="entry name" value="HTH_ARSR"/>
    <property type="match status" value="1"/>
</dbReference>
<dbReference type="GO" id="GO:0003677">
    <property type="term" value="F:DNA binding"/>
    <property type="evidence" value="ECO:0007669"/>
    <property type="project" value="UniProtKB-KW"/>
</dbReference>
<name>A0A6B0SGC1_9EURY</name>